<name>A0A2U9T4M5_9GAMM</name>
<dbReference type="GO" id="GO:0006508">
    <property type="term" value="P:proteolysis"/>
    <property type="evidence" value="ECO:0007669"/>
    <property type="project" value="InterPro"/>
</dbReference>
<dbReference type="Proteomes" id="UP000249447">
    <property type="component" value="Chromosome"/>
</dbReference>
<dbReference type="PANTHER" id="PTHR11705:SF145">
    <property type="entry name" value="PEPTIDASE M14 CARBOXYPEPTIDASE A DOMAIN-CONTAINING PROTEIN"/>
    <property type="match status" value="1"/>
</dbReference>
<dbReference type="FunFam" id="3.40.630.10:FF:000092">
    <property type="entry name" value="Peptidase M14"/>
    <property type="match status" value="1"/>
</dbReference>
<dbReference type="PANTHER" id="PTHR11705">
    <property type="entry name" value="PROTEASE FAMILY M14 CARBOXYPEPTIDASE A,B"/>
    <property type="match status" value="1"/>
</dbReference>
<keyword evidence="6" id="KW-0121">Carboxypeptidase</keyword>
<evidence type="ECO:0000259" key="5">
    <source>
        <dbReference type="PROSITE" id="PS52035"/>
    </source>
</evidence>
<dbReference type="GO" id="GO:0005615">
    <property type="term" value="C:extracellular space"/>
    <property type="evidence" value="ECO:0007669"/>
    <property type="project" value="TreeGrafter"/>
</dbReference>
<protein>
    <submittedName>
        <fullName evidence="6">Peptidase M14 carboxypeptidase A</fullName>
    </submittedName>
</protein>
<evidence type="ECO:0000256" key="3">
    <source>
        <dbReference type="PROSITE-ProRule" id="PRU01379"/>
    </source>
</evidence>
<reference evidence="6 7" key="1">
    <citation type="submission" date="2018-05" db="EMBL/GenBank/DDBJ databases">
        <title>The complete genome of Lysobacter maris HZ9B, a marine bacterium antagonistic against terrestrial plant pathogens.</title>
        <authorList>
            <person name="Zhang X.-Q."/>
        </authorList>
    </citation>
    <scope>NUCLEOTIDE SEQUENCE [LARGE SCALE GENOMIC DNA]</scope>
    <source>
        <strain evidence="6 7">HZ9B</strain>
    </source>
</reference>
<dbReference type="CDD" id="cd06241">
    <property type="entry name" value="M14-like"/>
    <property type="match status" value="1"/>
</dbReference>
<dbReference type="Gene3D" id="3.40.630.10">
    <property type="entry name" value="Zn peptidases"/>
    <property type="match status" value="1"/>
</dbReference>
<keyword evidence="4" id="KW-0732">Signal</keyword>
<keyword evidence="6" id="KW-0378">Hydrolase</keyword>
<feature type="chain" id="PRO_5015885265" evidence="4">
    <location>
        <begin position="24"/>
        <end position="599"/>
    </location>
</feature>
<feature type="active site" description="Proton donor/acceptor" evidence="3">
    <location>
        <position position="301"/>
    </location>
</feature>
<dbReference type="AlphaFoldDB" id="A0A2U9T4M5"/>
<gene>
    <name evidence="6" type="ORF">C9I47_1772</name>
</gene>
<keyword evidence="7" id="KW-1185">Reference proteome</keyword>
<dbReference type="PROSITE" id="PS52035">
    <property type="entry name" value="PEPTIDASE_M14"/>
    <property type="match status" value="1"/>
</dbReference>
<sequence>MMIRTLPAVLALALSALSPAAAAATAPGDTALTTVAERSGFVRTGRYDEVIALCEAFAVRYPDAVRCQSFGTSPEGRPMKLLVVSQSGAFTPEQARAQGLPVTLIQGGIHSGEIDGKDAGFLALREMLDGEIASDVLREQVLLFVPVFNVDGHERFKAWNRPNQRGPEEMGWRTTAQNYNLNRDYAKADTPEMRAMLALYGKWDPLAYIDLHVTDGAQFEHDISIMVEPVHAGDEPLREVGLAFRDGVIARLAEQGSLPLPFYPSFVEYDNPASGFADGVAPPRFSHGYTLLRNRLGMLVETHSWRTYPERVRATHDTIIASLQLLAAHGRQWQAVARAADARASRLAGREVPLDYKATEQARTIEFRGYAYTRTPSEVSGALMTRYDETTPQVWKIPLRDRIVPDKVATVPAGGYIVPVEHAAMVAALLEVHGLRHVRLDAPLSRAPVEVFRATSSEFAAQPLEGHQRVSIDGDWTPATRDIRAGALFVPSAQPGIRLAMALLEPRAPDALAAWGEFNNAFERKEYMEDYVAEEVARQMLASDPAVKAEFERRLREDEAFAADPRARLDFFYRRHASWDDRHGLYPVMRTARVPAGAH</sequence>
<dbReference type="SUPFAM" id="SSF53187">
    <property type="entry name" value="Zn-dependent exopeptidases"/>
    <property type="match status" value="1"/>
</dbReference>
<evidence type="ECO:0000256" key="4">
    <source>
        <dbReference type="SAM" id="SignalP"/>
    </source>
</evidence>
<evidence type="ECO:0000256" key="1">
    <source>
        <dbReference type="ARBA" id="ARBA00001947"/>
    </source>
</evidence>
<dbReference type="EMBL" id="CP029843">
    <property type="protein sequence ID" value="AWV07461.1"/>
    <property type="molecule type" value="Genomic_DNA"/>
</dbReference>
<feature type="domain" description="Peptidase M14" evidence="5">
    <location>
        <begin position="43"/>
        <end position="326"/>
    </location>
</feature>
<dbReference type="Pfam" id="PF00246">
    <property type="entry name" value="Peptidase_M14"/>
    <property type="match status" value="1"/>
</dbReference>
<comment type="similarity">
    <text evidence="2 3">Belongs to the peptidase M14 family.</text>
</comment>
<accession>A0A2U9T4M5</accession>
<dbReference type="KEGG" id="lmb:C9I47_1772"/>
<dbReference type="SMART" id="SM00631">
    <property type="entry name" value="Zn_pept"/>
    <property type="match status" value="1"/>
</dbReference>
<dbReference type="GO" id="GO:0008270">
    <property type="term" value="F:zinc ion binding"/>
    <property type="evidence" value="ECO:0007669"/>
    <property type="project" value="InterPro"/>
</dbReference>
<proteinExistence type="inferred from homology"/>
<evidence type="ECO:0000313" key="7">
    <source>
        <dbReference type="Proteomes" id="UP000249447"/>
    </source>
</evidence>
<dbReference type="InterPro" id="IPR000834">
    <property type="entry name" value="Peptidase_M14"/>
</dbReference>
<organism evidence="6 7">
    <name type="scientific">Marilutibacter maris</name>
    <dbReference type="NCBI Taxonomy" id="1605891"/>
    <lineage>
        <taxon>Bacteria</taxon>
        <taxon>Pseudomonadati</taxon>
        <taxon>Pseudomonadota</taxon>
        <taxon>Gammaproteobacteria</taxon>
        <taxon>Lysobacterales</taxon>
        <taxon>Lysobacteraceae</taxon>
        <taxon>Marilutibacter</taxon>
    </lineage>
</organism>
<dbReference type="GO" id="GO:0004181">
    <property type="term" value="F:metallocarboxypeptidase activity"/>
    <property type="evidence" value="ECO:0007669"/>
    <property type="project" value="InterPro"/>
</dbReference>
<evidence type="ECO:0000256" key="2">
    <source>
        <dbReference type="ARBA" id="ARBA00005988"/>
    </source>
</evidence>
<evidence type="ECO:0000313" key="6">
    <source>
        <dbReference type="EMBL" id="AWV07461.1"/>
    </source>
</evidence>
<comment type="cofactor">
    <cofactor evidence="1">
        <name>Zn(2+)</name>
        <dbReference type="ChEBI" id="CHEBI:29105"/>
    </cofactor>
</comment>
<feature type="signal peptide" evidence="4">
    <location>
        <begin position="1"/>
        <end position="23"/>
    </location>
</feature>
<keyword evidence="6" id="KW-0645">Protease</keyword>